<protein>
    <submittedName>
        <fullName evidence="1">Uncharacterized protein</fullName>
    </submittedName>
</protein>
<sequence>MNFWSILFLLHQSITITAFPAQLPESRATHTATVNEPSLAPEMYCRLDQPDPATAVYVVKLAGMVTAGIPAQVTVFNAQQQPVRMLPFITDVLVEGQTIRLRTLLPGHYSLQIAVSGKTTACVPLIIAP</sequence>
<proteinExistence type="predicted"/>
<accession>A0ABV2T573</accession>
<keyword evidence="2" id="KW-1185">Reference proteome</keyword>
<dbReference type="RefSeq" id="WP_354659932.1">
    <property type="nucleotide sequence ID" value="NZ_JBEXAC010000001.1"/>
</dbReference>
<evidence type="ECO:0000313" key="2">
    <source>
        <dbReference type="Proteomes" id="UP001549749"/>
    </source>
</evidence>
<dbReference type="Proteomes" id="UP001549749">
    <property type="component" value="Unassembled WGS sequence"/>
</dbReference>
<organism evidence="1 2">
    <name type="scientific">Chitinophaga defluvii</name>
    <dbReference type="NCBI Taxonomy" id="3163343"/>
    <lineage>
        <taxon>Bacteria</taxon>
        <taxon>Pseudomonadati</taxon>
        <taxon>Bacteroidota</taxon>
        <taxon>Chitinophagia</taxon>
        <taxon>Chitinophagales</taxon>
        <taxon>Chitinophagaceae</taxon>
        <taxon>Chitinophaga</taxon>
    </lineage>
</organism>
<comment type="caution">
    <text evidence="1">The sequence shown here is derived from an EMBL/GenBank/DDBJ whole genome shotgun (WGS) entry which is preliminary data.</text>
</comment>
<reference evidence="1 2" key="1">
    <citation type="submission" date="2024-06" db="EMBL/GenBank/DDBJ databases">
        <title>Chitinophaga defluvii sp. nov., isolated from municipal sewage.</title>
        <authorList>
            <person name="Zhang L."/>
        </authorList>
    </citation>
    <scope>NUCLEOTIDE SEQUENCE [LARGE SCALE GENOMIC DNA]</scope>
    <source>
        <strain evidence="1 2">H8</strain>
    </source>
</reference>
<name>A0ABV2T573_9BACT</name>
<dbReference type="EMBL" id="JBEXAC010000001">
    <property type="protein sequence ID" value="MET6997294.1"/>
    <property type="molecule type" value="Genomic_DNA"/>
</dbReference>
<gene>
    <name evidence="1" type="ORF">ABR189_07925</name>
</gene>
<evidence type="ECO:0000313" key="1">
    <source>
        <dbReference type="EMBL" id="MET6997294.1"/>
    </source>
</evidence>